<protein>
    <submittedName>
        <fullName evidence="1">Thiol-disulfide oxidoreductase</fullName>
    </submittedName>
</protein>
<accession>A0AAC9IX15</accession>
<name>A0AAC9IX15_VIRHA</name>
<dbReference type="KEGG" id="vhl:BME96_01295"/>
<dbReference type="PANTHER" id="PTHR33639">
    <property type="entry name" value="THIOL-DISULFIDE OXIDOREDUCTASE DCC"/>
    <property type="match status" value="1"/>
</dbReference>
<dbReference type="GeneID" id="71513012"/>
<dbReference type="InterPro" id="IPR052927">
    <property type="entry name" value="DCC_oxidoreductase"/>
</dbReference>
<proteinExistence type="predicted"/>
<sequence>MSKIILFDGDCNFCDQSVQFIMKRDPKQKFKFASLQSEAGIRLVKECKIPEDVDSLVYIDDSNWYIQSSAALRISKHLKGIWKLGVVLLIVPKPWRDAVYQVVARNRYTWFGKKESCRLPTQEERNRFLE</sequence>
<dbReference type="RefSeq" id="WP_071648078.1">
    <property type="nucleotide sequence ID" value="NZ_CP017962.1"/>
</dbReference>
<gene>
    <name evidence="1" type="ORF">BME96_01295</name>
</gene>
<reference evidence="1 2" key="1">
    <citation type="submission" date="2016-11" db="EMBL/GenBank/DDBJ databases">
        <title>Complete genome sequencing of Virgibacillus halodenitrificans PDB-F2.</title>
        <authorList>
            <person name="Sun Z."/>
            <person name="Zhou Y."/>
            <person name="Li H."/>
        </authorList>
    </citation>
    <scope>NUCLEOTIDE SEQUENCE [LARGE SCALE GENOMIC DNA]</scope>
    <source>
        <strain evidence="1 2">PDB-F2</strain>
    </source>
</reference>
<evidence type="ECO:0000313" key="2">
    <source>
        <dbReference type="Proteomes" id="UP000182945"/>
    </source>
</evidence>
<evidence type="ECO:0000313" key="1">
    <source>
        <dbReference type="EMBL" id="APC46908.1"/>
    </source>
</evidence>
<dbReference type="GO" id="GO:0015035">
    <property type="term" value="F:protein-disulfide reductase activity"/>
    <property type="evidence" value="ECO:0007669"/>
    <property type="project" value="InterPro"/>
</dbReference>
<dbReference type="Pfam" id="PF04134">
    <property type="entry name" value="DCC1-like"/>
    <property type="match status" value="1"/>
</dbReference>
<dbReference type="InterPro" id="IPR007263">
    <property type="entry name" value="DCC1-like"/>
</dbReference>
<dbReference type="EMBL" id="CP017962">
    <property type="protein sequence ID" value="APC46908.1"/>
    <property type="molecule type" value="Genomic_DNA"/>
</dbReference>
<dbReference type="PANTHER" id="PTHR33639:SF2">
    <property type="entry name" value="DUF393 DOMAIN-CONTAINING PROTEIN"/>
    <property type="match status" value="1"/>
</dbReference>
<dbReference type="Proteomes" id="UP000182945">
    <property type="component" value="Chromosome"/>
</dbReference>
<dbReference type="AlphaFoldDB" id="A0AAC9IX15"/>
<organism evidence="1 2">
    <name type="scientific">Virgibacillus halodenitrificans</name>
    <name type="common">Bacillus halodenitrificans</name>
    <dbReference type="NCBI Taxonomy" id="1482"/>
    <lineage>
        <taxon>Bacteria</taxon>
        <taxon>Bacillati</taxon>
        <taxon>Bacillota</taxon>
        <taxon>Bacilli</taxon>
        <taxon>Bacillales</taxon>
        <taxon>Bacillaceae</taxon>
        <taxon>Virgibacillus</taxon>
    </lineage>
</organism>